<evidence type="ECO:0000313" key="2">
    <source>
        <dbReference type="EMBL" id="GIY62721.1"/>
    </source>
</evidence>
<dbReference type="Proteomes" id="UP001054945">
    <property type="component" value="Unassembled WGS sequence"/>
</dbReference>
<keyword evidence="3" id="KW-1185">Reference proteome</keyword>
<dbReference type="AlphaFoldDB" id="A0AAV4UXS6"/>
<sequence>MKNAKKCKKEKKKISNNNQQSLGTTFKVEVELILQGDDVTRQMWHMYSVFEEIFGRQTMTTSSNQPLKHVVVGDKIKSSSASASPTKHARATPTSPLATSPLASKATAATTTSVPTSTITVTTSAITILSSPTNSTISTSSPKDKDCIVREQSIINIA</sequence>
<evidence type="ECO:0000256" key="1">
    <source>
        <dbReference type="SAM" id="MobiDB-lite"/>
    </source>
</evidence>
<feature type="region of interest" description="Disordered" evidence="1">
    <location>
        <begin position="78"/>
        <end position="113"/>
    </location>
</feature>
<proteinExistence type="predicted"/>
<dbReference type="EMBL" id="BPLR01013656">
    <property type="protein sequence ID" value="GIY62721.1"/>
    <property type="molecule type" value="Genomic_DNA"/>
</dbReference>
<accession>A0AAV4UXS6</accession>
<protein>
    <submittedName>
        <fullName evidence="2">Uncharacterized protein</fullName>
    </submittedName>
</protein>
<evidence type="ECO:0000313" key="3">
    <source>
        <dbReference type="Proteomes" id="UP001054945"/>
    </source>
</evidence>
<feature type="compositionally biased region" description="Low complexity" evidence="1">
    <location>
        <begin position="97"/>
        <end position="113"/>
    </location>
</feature>
<gene>
    <name evidence="2" type="primary">AVEN_54427_1</name>
    <name evidence="2" type="ORF">CEXT_287931</name>
</gene>
<name>A0AAV4UXS6_CAEEX</name>
<comment type="caution">
    <text evidence="2">The sequence shown here is derived from an EMBL/GenBank/DDBJ whole genome shotgun (WGS) entry which is preliminary data.</text>
</comment>
<organism evidence="2 3">
    <name type="scientific">Caerostris extrusa</name>
    <name type="common">Bark spider</name>
    <name type="synonym">Caerostris bankana</name>
    <dbReference type="NCBI Taxonomy" id="172846"/>
    <lineage>
        <taxon>Eukaryota</taxon>
        <taxon>Metazoa</taxon>
        <taxon>Ecdysozoa</taxon>
        <taxon>Arthropoda</taxon>
        <taxon>Chelicerata</taxon>
        <taxon>Arachnida</taxon>
        <taxon>Araneae</taxon>
        <taxon>Araneomorphae</taxon>
        <taxon>Entelegynae</taxon>
        <taxon>Araneoidea</taxon>
        <taxon>Araneidae</taxon>
        <taxon>Caerostris</taxon>
    </lineage>
</organism>
<reference evidence="2 3" key="1">
    <citation type="submission" date="2021-06" db="EMBL/GenBank/DDBJ databases">
        <title>Caerostris extrusa draft genome.</title>
        <authorList>
            <person name="Kono N."/>
            <person name="Arakawa K."/>
        </authorList>
    </citation>
    <scope>NUCLEOTIDE SEQUENCE [LARGE SCALE GENOMIC DNA]</scope>
</reference>